<keyword evidence="2" id="KW-0378">Hydrolase</keyword>
<dbReference type="PANTHER" id="PTHR43283:SF7">
    <property type="entry name" value="BETA-LACTAMASE-RELATED DOMAIN-CONTAINING PROTEIN"/>
    <property type="match status" value="1"/>
</dbReference>
<protein>
    <submittedName>
        <fullName evidence="2">Serine hydrolase</fullName>
    </submittedName>
</protein>
<organism evidence="2 3">
    <name type="scientific">Brevibacterium pityocampae</name>
    <dbReference type="NCBI Taxonomy" id="506594"/>
    <lineage>
        <taxon>Bacteria</taxon>
        <taxon>Bacillati</taxon>
        <taxon>Actinomycetota</taxon>
        <taxon>Actinomycetes</taxon>
        <taxon>Micrococcales</taxon>
        <taxon>Brevibacteriaceae</taxon>
        <taxon>Brevibacterium</taxon>
    </lineage>
</organism>
<dbReference type="Pfam" id="PF00144">
    <property type="entry name" value="Beta-lactamase"/>
    <property type="match status" value="1"/>
</dbReference>
<feature type="domain" description="Beta-lactamase-related" evidence="1">
    <location>
        <begin position="68"/>
        <end position="351"/>
    </location>
</feature>
<keyword evidence="3" id="KW-1185">Reference proteome</keyword>
<sequence>MKTLLETWMTPETNRWAFTHVREIIPTAKVARGNSTFELTAAARSAVAPDTPLRHSGVPVEKYLESTATDSIVVLSRGEVQFEWYAENTSADALHINFSVTKSLLGLLGGILAADGAFAFTDPVTKYVPEVAGSGFDVGIQPLFDMAVPLAFSEDYAMGDPRMIEYRRATGWIPGGSEGLHAFLPSLERRAPEGAEYHYASPTSDMAGWVLERATGRRLPDLFSTHLWTPIGAESDADLTVDAHGAGRAAGGLSCSTRDLARLGHHLTIDRSPVPEGFVRDLFTGDAARWRAGAHIRDFPNGTYRNFWYVPDTDAPVVCAVGIHGQILYVDLAEGVVIAKHSSWPTPLDDEMRTVQFRGLRDIAAAVVDGRQ</sequence>
<evidence type="ECO:0000313" key="2">
    <source>
        <dbReference type="EMBL" id="GAA4383321.1"/>
    </source>
</evidence>
<name>A0ABP8J1J7_9MICO</name>
<dbReference type="EMBL" id="BAABGL010000002">
    <property type="protein sequence ID" value="GAA4383321.1"/>
    <property type="molecule type" value="Genomic_DNA"/>
</dbReference>
<evidence type="ECO:0000259" key="1">
    <source>
        <dbReference type="Pfam" id="PF00144"/>
    </source>
</evidence>
<gene>
    <name evidence="2" type="ORF">GCM10023167_02750</name>
</gene>
<dbReference type="GO" id="GO:0016787">
    <property type="term" value="F:hydrolase activity"/>
    <property type="evidence" value="ECO:0007669"/>
    <property type="project" value="UniProtKB-KW"/>
</dbReference>
<dbReference type="PANTHER" id="PTHR43283">
    <property type="entry name" value="BETA-LACTAMASE-RELATED"/>
    <property type="match status" value="1"/>
</dbReference>
<proteinExistence type="predicted"/>
<dbReference type="InterPro" id="IPR012338">
    <property type="entry name" value="Beta-lactam/transpept-like"/>
</dbReference>
<dbReference type="SUPFAM" id="SSF56601">
    <property type="entry name" value="beta-lactamase/transpeptidase-like"/>
    <property type="match status" value="1"/>
</dbReference>
<evidence type="ECO:0000313" key="3">
    <source>
        <dbReference type="Proteomes" id="UP001500642"/>
    </source>
</evidence>
<reference evidence="3" key="1">
    <citation type="journal article" date="2019" name="Int. J. Syst. Evol. Microbiol.">
        <title>The Global Catalogue of Microorganisms (GCM) 10K type strain sequencing project: providing services to taxonomists for standard genome sequencing and annotation.</title>
        <authorList>
            <consortium name="The Broad Institute Genomics Platform"/>
            <consortium name="The Broad Institute Genome Sequencing Center for Infectious Disease"/>
            <person name="Wu L."/>
            <person name="Ma J."/>
        </authorList>
    </citation>
    <scope>NUCLEOTIDE SEQUENCE [LARGE SCALE GENOMIC DNA]</scope>
    <source>
        <strain evidence="3">JCM 17808</strain>
    </source>
</reference>
<dbReference type="InterPro" id="IPR050789">
    <property type="entry name" value="Diverse_Enzym_Activities"/>
</dbReference>
<dbReference type="Proteomes" id="UP001500642">
    <property type="component" value="Unassembled WGS sequence"/>
</dbReference>
<dbReference type="InterPro" id="IPR001466">
    <property type="entry name" value="Beta-lactam-related"/>
</dbReference>
<dbReference type="RefSeq" id="WP_345029244.1">
    <property type="nucleotide sequence ID" value="NZ_BAABGL010000002.1"/>
</dbReference>
<comment type="caution">
    <text evidence="2">The sequence shown here is derived from an EMBL/GenBank/DDBJ whole genome shotgun (WGS) entry which is preliminary data.</text>
</comment>
<accession>A0ABP8J1J7</accession>
<dbReference type="Gene3D" id="3.40.710.10">
    <property type="entry name" value="DD-peptidase/beta-lactamase superfamily"/>
    <property type="match status" value="1"/>
</dbReference>